<evidence type="ECO:0000256" key="2">
    <source>
        <dbReference type="ARBA" id="ARBA00022840"/>
    </source>
</evidence>
<organism evidence="4 5">
    <name type="scientific">Actinoallomurus acaciae</name>
    <dbReference type="NCBI Taxonomy" id="502577"/>
    <lineage>
        <taxon>Bacteria</taxon>
        <taxon>Bacillati</taxon>
        <taxon>Actinomycetota</taxon>
        <taxon>Actinomycetes</taxon>
        <taxon>Streptosporangiales</taxon>
        <taxon>Thermomonosporaceae</taxon>
        <taxon>Actinoallomurus</taxon>
    </lineage>
</organism>
<dbReference type="InterPro" id="IPR027417">
    <property type="entry name" value="P-loop_NTPase"/>
</dbReference>
<dbReference type="Proteomes" id="UP001589627">
    <property type="component" value="Unassembled WGS sequence"/>
</dbReference>
<dbReference type="EMBL" id="JBHLZP010000068">
    <property type="protein sequence ID" value="MFB9832953.1"/>
    <property type="molecule type" value="Genomic_DNA"/>
</dbReference>
<name>A0ABV5YE89_9ACTN</name>
<dbReference type="SUPFAM" id="SSF52540">
    <property type="entry name" value="P-loop containing nucleoside triphosphate hydrolases"/>
    <property type="match status" value="1"/>
</dbReference>
<gene>
    <name evidence="4" type="ORF">ACFFNX_12230</name>
</gene>
<feature type="domain" description="Orc1-like AAA ATPase" evidence="3">
    <location>
        <begin position="19"/>
        <end position="181"/>
    </location>
</feature>
<dbReference type="Gene3D" id="3.40.50.300">
    <property type="entry name" value="P-loop containing nucleotide triphosphate hydrolases"/>
    <property type="match status" value="1"/>
</dbReference>
<keyword evidence="1" id="KW-0547">Nucleotide-binding</keyword>
<protein>
    <submittedName>
        <fullName evidence="4">AAA family ATPase</fullName>
    </submittedName>
</protein>
<keyword evidence="2" id="KW-0067">ATP-binding</keyword>
<proteinExistence type="predicted"/>
<evidence type="ECO:0000256" key="1">
    <source>
        <dbReference type="ARBA" id="ARBA00022741"/>
    </source>
</evidence>
<dbReference type="InterPro" id="IPR041664">
    <property type="entry name" value="AAA_16"/>
</dbReference>
<dbReference type="Pfam" id="PF13191">
    <property type="entry name" value="AAA_16"/>
    <property type="match status" value="1"/>
</dbReference>
<dbReference type="PANTHER" id="PTHR16305:SF35">
    <property type="entry name" value="TRANSCRIPTIONAL ACTIVATOR DOMAIN"/>
    <property type="match status" value="1"/>
</dbReference>
<comment type="caution">
    <text evidence="4">The sequence shown here is derived from an EMBL/GenBank/DDBJ whole genome shotgun (WGS) entry which is preliminary data.</text>
</comment>
<keyword evidence="5" id="KW-1185">Reference proteome</keyword>
<accession>A0ABV5YE89</accession>
<sequence>MAEHPGHRGGGRVLLAPAFVGRERELAELRAAFAAAPALVVVEGEAGVGKSRLLREFPTAPDRVTLLAVCPPYRVPFTLGPVVDAVREAAADGVAGLELSGLAGALRSLFPEWADDLPGPLEPAEDALAARHRLFRALTELLDRLDVSVLVVDDAHWADDATLEFLLFLASRRPQRVSLVVAYRPEDVPADSLVRRLSTRPSGEVTRLRQTLGPLDVAGTGRLMSSMLAGEPVSEAFAGLVHRHTEGLPLAVEESVRLMSDRTDLVRRRGEWVRRRLGEIHVPPTVRDAVLERAQRLGPQTQAVLRAAAVLVDPADAATLAAVAEVKP</sequence>
<evidence type="ECO:0000259" key="3">
    <source>
        <dbReference type="Pfam" id="PF13191"/>
    </source>
</evidence>
<dbReference type="RefSeq" id="WP_378199642.1">
    <property type="nucleotide sequence ID" value="NZ_JBHLZP010000068.1"/>
</dbReference>
<evidence type="ECO:0000313" key="5">
    <source>
        <dbReference type="Proteomes" id="UP001589627"/>
    </source>
</evidence>
<dbReference type="PANTHER" id="PTHR16305">
    <property type="entry name" value="TESTICULAR SOLUBLE ADENYLYL CYCLASE"/>
    <property type="match status" value="1"/>
</dbReference>
<reference evidence="4 5" key="1">
    <citation type="submission" date="2024-09" db="EMBL/GenBank/DDBJ databases">
        <authorList>
            <person name="Sun Q."/>
            <person name="Mori K."/>
        </authorList>
    </citation>
    <scope>NUCLEOTIDE SEQUENCE [LARGE SCALE GENOMIC DNA]</scope>
    <source>
        <strain evidence="4 5">TBRC 0563</strain>
    </source>
</reference>
<evidence type="ECO:0000313" key="4">
    <source>
        <dbReference type="EMBL" id="MFB9832953.1"/>
    </source>
</evidence>
<feature type="non-terminal residue" evidence="4">
    <location>
        <position position="328"/>
    </location>
</feature>